<feature type="transmembrane region" description="Helical" evidence="7">
    <location>
        <begin position="139"/>
        <end position="157"/>
    </location>
</feature>
<feature type="compositionally biased region" description="Low complexity" evidence="6">
    <location>
        <begin position="16"/>
        <end position="26"/>
    </location>
</feature>
<comment type="caution">
    <text evidence="8">The sequence shown here is derived from an EMBL/GenBank/DDBJ whole genome shotgun (WGS) entry which is preliminary data.</text>
</comment>
<keyword evidence="5 7" id="KW-0472">Membrane</keyword>
<reference evidence="8 9" key="1">
    <citation type="submission" date="2008-10" db="EMBL/GenBank/DDBJ databases">
        <title>Draft genome sequence of Collinsella stercoris (DSM 13279).</title>
        <authorList>
            <person name="Sudarsanam P."/>
            <person name="Ley R."/>
            <person name="Guruge J."/>
            <person name="Turnbaugh P.J."/>
            <person name="Mahowald M."/>
            <person name="Liep D."/>
            <person name="Gordon J."/>
        </authorList>
    </citation>
    <scope>NUCLEOTIDE SEQUENCE [LARGE SCALE GENOMIC DNA]</scope>
    <source>
        <strain evidence="8 9">DSM 13279</strain>
    </source>
</reference>
<gene>
    <name evidence="8" type="ORF">COLSTE_00156</name>
</gene>
<dbReference type="eggNOG" id="COG1284">
    <property type="taxonomic scope" value="Bacteria"/>
</dbReference>
<feature type="transmembrane region" description="Helical" evidence="7">
    <location>
        <begin position="111"/>
        <end position="132"/>
    </location>
</feature>
<dbReference type="Proteomes" id="UP000003560">
    <property type="component" value="Unassembled WGS sequence"/>
</dbReference>
<keyword evidence="2" id="KW-1003">Cell membrane</keyword>
<reference evidence="8 9" key="2">
    <citation type="submission" date="2008-10" db="EMBL/GenBank/DDBJ databases">
        <authorList>
            <person name="Fulton L."/>
            <person name="Clifton S."/>
            <person name="Fulton B."/>
            <person name="Xu J."/>
            <person name="Minx P."/>
            <person name="Pepin K.H."/>
            <person name="Johnson M."/>
            <person name="Thiruvilangam P."/>
            <person name="Bhonagiri V."/>
            <person name="Nash W.E."/>
            <person name="Mardis E.R."/>
            <person name="Wilson R.K."/>
        </authorList>
    </citation>
    <scope>NUCLEOTIDE SEQUENCE [LARGE SCALE GENOMIC DNA]</scope>
    <source>
        <strain evidence="8 9">DSM 13279</strain>
    </source>
</reference>
<keyword evidence="9" id="KW-1185">Reference proteome</keyword>
<accession>B6G7X5</accession>
<evidence type="ECO:0000256" key="2">
    <source>
        <dbReference type="ARBA" id="ARBA00022475"/>
    </source>
</evidence>
<evidence type="ECO:0000256" key="5">
    <source>
        <dbReference type="ARBA" id="ARBA00023136"/>
    </source>
</evidence>
<comment type="subcellular location">
    <subcellularLocation>
        <location evidence="1">Cell membrane</location>
        <topology evidence="1">Multi-pass membrane protein</topology>
    </subcellularLocation>
</comment>
<feature type="compositionally biased region" description="Polar residues" evidence="6">
    <location>
        <begin position="1"/>
        <end position="15"/>
    </location>
</feature>
<dbReference type="STRING" id="445975.COLSTE_00156"/>
<dbReference type="EMBL" id="ABXJ01000012">
    <property type="protein sequence ID" value="EEA91601.1"/>
    <property type="molecule type" value="Genomic_DNA"/>
</dbReference>
<feature type="transmembrane region" description="Helical" evidence="7">
    <location>
        <begin position="69"/>
        <end position="91"/>
    </location>
</feature>
<dbReference type="HOGENOM" id="CLU_982491_0_0_11"/>
<dbReference type="PANTHER" id="PTHR33545:SF10">
    <property type="entry name" value="UPF0750 MEMBRANE PROTEIN YPJC"/>
    <property type="match status" value="1"/>
</dbReference>
<dbReference type="InterPro" id="IPR051461">
    <property type="entry name" value="UPF0750_membrane"/>
</dbReference>
<dbReference type="AlphaFoldDB" id="B6G7X5"/>
<evidence type="ECO:0000256" key="7">
    <source>
        <dbReference type="SAM" id="Phobius"/>
    </source>
</evidence>
<evidence type="ECO:0000313" key="8">
    <source>
        <dbReference type="EMBL" id="EEA91601.1"/>
    </source>
</evidence>
<keyword evidence="4 7" id="KW-1133">Transmembrane helix</keyword>
<evidence type="ECO:0008006" key="10">
    <source>
        <dbReference type="Google" id="ProtNLM"/>
    </source>
</evidence>
<dbReference type="InterPro" id="IPR003740">
    <property type="entry name" value="YitT"/>
</dbReference>
<sequence length="283" mass="30022">MPRTNTQHQDLTTINSSDSSAEGDSSSIVCEADGEAVHQGRASSPAKRCTCRGDRASGMRIAGLSPREFIKHVAFILIGSAIFTFGVHNIHNVTGITEGGIIGLVLFGDHWFGVPASIVSPVLDGLSYLIALKILGGGFLGWSAVATVAVACFYRLWESLPYMLPNLSNQPLTAAVLGALFVGVGVGLVIRQGASAGGDDALALSISKITGWRVGRCYLFTDLTVLALSLTYIPVVKIVFSLITVTISSAVIDVVKDASWDHVEEFAEGLRECLTTAAKRRDR</sequence>
<evidence type="ECO:0000256" key="1">
    <source>
        <dbReference type="ARBA" id="ARBA00004651"/>
    </source>
</evidence>
<evidence type="ECO:0000313" key="9">
    <source>
        <dbReference type="Proteomes" id="UP000003560"/>
    </source>
</evidence>
<protein>
    <recommendedName>
        <fullName evidence="10">YitT family protein</fullName>
    </recommendedName>
</protein>
<feature type="transmembrane region" description="Helical" evidence="7">
    <location>
        <begin position="172"/>
        <end position="190"/>
    </location>
</feature>
<evidence type="ECO:0000256" key="4">
    <source>
        <dbReference type="ARBA" id="ARBA00022989"/>
    </source>
</evidence>
<feature type="region of interest" description="Disordered" evidence="6">
    <location>
        <begin position="1"/>
        <end position="26"/>
    </location>
</feature>
<proteinExistence type="predicted"/>
<dbReference type="Pfam" id="PF02588">
    <property type="entry name" value="YitT_membrane"/>
    <property type="match status" value="1"/>
</dbReference>
<dbReference type="PANTHER" id="PTHR33545">
    <property type="entry name" value="UPF0750 MEMBRANE PROTEIN YITT-RELATED"/>
    <property type="match status" value="1"/>
</dbReference>
<evidence type="ECO:0000256" key="6">
    <source>
        <dbReference type="SAM" id="MobiDB-lite"/>
    </source>
</evidence>
<name>B6G7X5_9ACTN</name>
<keyword evidence="3 7" id="KW-0812">Transmembrane</keyword>
<evidence type="ECO:0000256" key="3">
    <source>
        <dbReference type="ARBA" id="ARBA00022692"/>
    </source>
</evidence>
<organism evidence="8 9">
    <name type="scientific">Collinsella stercoris DSM 13279</name>
    <dbReference type="NCBI Taxonomy" id="445975"/>
    <lineage>
        <taxon>Bacteria</taxon>
        <taxon>Bacillati</taxon>
        <taxon>Actinomycetota</taxon>
        <taxon>Coriobacteriia</taxon>
        <taxon>Coriobacteriales</taxon>
        <taxon>Coriobacteriaceae</taxon>
        <taxon>Collinsella</taxon>
    </lineage>
</organism>
<dbReference type="GO" id="GO:0005886">
    <property type="term" value="C:plasma membrane"/>
    <property type="evidence" value="ECO:0007669"/>
    <property type="project" value="UniProtKB-SubCell"/>
</dbReference>